<dbReference type="Gene3D" id="3.10.520.10">
    <property type="entry name" value="ApbE-like domains"/>
    <property type="match status" value="1"/>
</dbReference>
<name>A0A0C1JME5_9BACT</name>
<organism evidence="11 12">
    <name type="scientific">Candidatus Protochlamydia amoebophila</name>
    <dbReference type="NCBI Taxonomy" id="362787"/>
    <lineage>
        <taxon>Bacteria</taxon>
        <taxon>Pseudomonadati</taxon>
        <taxon>Chlamydiota</taxon>
        <taxon>Chlamydiia</taxon>
        <taxon>Parachlamydiales</taxon>
        <taxon>Parachlamydiaceae</taxon>
        <taxon>Candidatus Protochlamydia</taxon>
    </lineage>
</organism>
<dbReference type="AlphaFoldDB" id="A0A0C1JME5"/>
<feature type="binding site" evidence="10">
    <location>
        <position position="204"/>
    </location>
    <ligand>
        <name>Mg(2+)</name>
        <dbReference type="ChEBI" id="CHEBI:18420"/>
    </ligand>
</feature>
<dbReference type="PIRSF" id="PIRSF006268">
    <property type="entry name" value="ApbE"/>
    <property type="match status" value="1"/>
</dbReference>
<dbReference type="InterPro" id="IPR024932">
    <property type="entry name" value="ApbE"/>
</dbReference>
<feature type="binding site" evidence="10">
    <location>
        <position position="326"/>
    </location>
    <ligand>
        <name>Mg(2+)</name>
        <dbReference type="ChEBI" id="CHEBI:18420"/>
    </ligand>
</feature>
<dbReference type="EMBL" id="JSAN01000074">
    <property type="protein sequence ID" value="KIC71736.1"/>
    <property type="molecule type" value="Genomic_DNA"/>
</dbReference>
<keyword evidence="11" id="KW-0449">Lipoprotein</keyword>
<comment type="cofactor">
    <cofactor evidence="10">
        <name>Mg(2+)</name>
        <dbReference type="ChEBI" id="CHEBI:18420"/>
    </cofactor>
    <cofactor evidence="10">
        <name>Mn(2+)</name>
        <dbReference type="ChEBI" id="CHEBI:29035"/>
    </cofactor>
    <text evidence="10">Magnesium. Can also use manganese.</text>
</comment>
<evidence type="ECO:0000256" key="8">
    <source>
        <dbReference type="ARBA" id="ARBA00031306"/>
    </source>
</evidence>
<keyword evidence="6" id="KW-0274">FAD</keyword>
<evidence type="ECO:0000256" key="5">
    <source>
        <dbReference type="ARBA" id="ARBA00022723"/>
    </source>
</evidence>
<evidence type="ECO:0000256" key="7">
    <source>
        <dbReference type="ARBA" id="ARBA00022842"/>
    </source>
</evidence>
<dbReference type="GO" id="GO:0046872">
    <property type="term" value="F:metal ion binding"/>
    <property type="evidence" value="ECO:0007669"/>
    <property type="project" value="UniProtKB-KW"/>
</dbReference>
<evidence type="ECO:0000256" key="10">
    <source>
        <dbReference type="PIRSR" id="PIRSR006268-2"/>
    </source>
</evidence>
<comment type="catalytic activity">
    <reaction evidence="9">
        <text>L-threonyl-[protein] + FAD = FMN-L-threonyl-[protein] + AMP + H(+)</text>
        <dbReference type="Rhea" id="RHEA:36847"/>
        <dbReference type="Rhea" id="RHEA-COMP:11060"/>
        <dbReference type="Rhea" id="RHEA-COMP:11061"/>
        <dbReference type="ChEBI" id="CHEBI:15378"/>
        <dbReference type="ChEBI" id="CHEBI:30013"/>
        <dbReference type="ChEBI" id="CHEBI:57692"/>
        <dbReference type="ChEBI" id="CHEBI:74257"/>
        <dbReference type="ChEBI" id="CHEBI:456215"/>
        <dbReference type="EC" id="2.7.1.180"/>
    </reaction>
</comment>
<dbReference type="PANTHER" id="PTHR30040:SF2">
    <property type="entry name" value="FAD:PROTEIN FMN TRANSFERASE"/>
    <property type="match status" value="1"/>
</dbReference>
<evidence type="ECO:0000256" key="9">
    <source>
        <dbReference type="ARBA" id="ARBA00048540"/>
    </source>
</evidence>
<evidence type="ECO:0000313" key="11">
    <source>
        <dbReference type="EMBL" id="KIC71736.1"/>
    </source>
</evidence>
<evidence type="ECO:0000256" key="3">
    <source>
        <dbReference type="ARBA" id="ARBA00022630"/>
    </source>
</evidence>
<feature type="non-terminal residue" evidence="11">
    <location>
        <position position="334"/>
    </location>
</feature>
<keyword evidence="3" id="KW-0285">Flavoprotein</keyword>
<comment type="caution">
    <text evidence="11">The sequence shown here is derived from an EMBL/GenBank/DDBJ whole genome shotgun (WGS) entry which is preliminary data.</text>
</comment>
<evidence type="ECO:0000256" key="2">
    <source>
        <dbReference type="ARBA" id="ARBA00016337"/>
    </source>
</evidence>
<dbReference type="Proteomes" id="UP000031465">
    <property type="component" value="Unassembled WGS sequence"/>
</dbReference>
<dbReference type="EC" id="2.7.1.180" evidence="1"/>
<gene>
    <name evidence="11" type="primary">apbE</name>
    <name evidence="11" type="ORF">DB44_DB00040</name>
</gene>
<evidence type="ECO:0000313" key="12">
    <source>
        <dbReference type="Proteomes" id="UP000031465"/>
    </source>
</evidence>
<evidence type="ECO:0000256" key="4">
    <source>
        <dbReference type="ARBA" id="ARBA00022679"/>
    </source>
</evidence>
<dbReference type="GO" id="GO:0016740">
    <property type="term" value="F:transferase activity"/>
    <property type="evidence" value="ECO:0007669"/>
    <property type="project" value="UniProtKB-KW"/>
</dbReference>
<reference evidence="11 12" key="1">
    <citation type="journal article" date="2014" name="Mol. Biol. Evol.">
        <title>Massive expansion of Ubiquitination-related gene families within the Chlamydiae.</title>
        <authorList>
            <person name="Domman D."/>
            <person name="Collingro A."/>
            <person name="Lagkouvardos I."/>
            <person name="Gehre L."/>
            <person name="Weinmaier T."/>
            <person name="Rattei T."/>
            <person name="Subtil A."/>
            <person name="Horn M."/>
        </authorList>
    </citation>
    <scope>NUCLEOTIDE SEQUENCE [LARGE SCALE GENOMIC DNA]</scope>
    <source>
        <strain evidence="11 12">EI2</strain>
    </source>
</reference>
<dbReference type="PANTHER" id="PTHR30040">
    <property type="entry name" value="THIAMINE BIOSYNTHESIS LIPOPROTEIN APBE"/>
    <property type="match status" value="1"/>
</dbReference>
<protein>
    <recommendedName>
        <fullName evidence="2">FAD:protein FMN transferase</fullName>
        <ecNumber evidence="1">2.7.1.180</ecNumber>
    </recommendedName>
    <alternativeName>
        <fullName evidence="8">Flavin transferase</fullName>
    </alternativeName>
</protein>
<dbReference type="SUPFAM" id="SSF143631">
    <property type="entry name" value="ApbE-like"/>
    <property type="match status" value="1"/>
</dbReference>
<proteinExistence type="predicted"/>
<evidence type="ECO:0000256" key="1">
    <source>
        <dbReference type="ARBA" id="ARBA00011955"/>
    </source>
</evidence>
<evidence type="ECO:0000256" key="6">
    <source>
        <dbReference type="ARBA" id="ARBA00022827"/>
    </source>
</evidence>
<keyword evidence="7 10" id="KW-0460">Magnesium</keyword>
<keyword evidence="5 10" id="KW-0479">Metal-binding</keyword>
<sequence length="334" mass="37982">MKLFEIAEFKLVNTIHLFTYIRSLQTFTAKFRSLFMLIWMSFSFLLMEGCQTSQSEVVTTFQDVVMTVQYRILVGNSVSEVDKIRIQTIIDSTFEEIDTIYNKWNPQSEISRLNSLKAYQTIPLSPQLFQLFKQIDALVILSEGLFDPTIEPLQKLWKKKLNSQQLPSPDEIALIKPSIGWDKIHFEKGLFFKENSLTELDLGGIAKGFAIDLLISRLNEAGFPNLYVEWGGDIRTSGRHPAKRPWNIYISHLDSTDPKDAIAFLSLNNQAIATSGDYFQYWTVISNNELQTYCHIFNPLTLSPLKIRTGSIASASLVANDCLTADALAKVMML</sequence>
<dbReference type="Pfam" id="PF02424">
    <property type="entry name" value="ApbE"/>
    <property type="match status" value="1"/>
</dbReference>
<dbReference type="InterPro" id="IPR003374">
    <property type="entry name" value="ApbE-like_sf"/>
</dbReference>
<keyword evidence="4" id="KW-0808">Transferase</keyword>
<accession>A0A0C1JME5</accession>